<name>A0A9X3C9X2_9FLAO</name>
<keyword evidence="3" id="KW-1185">Reference proteome</keyword>
<feature type="signal peptide" evidence="1">
    <location>
        <begin position="1"/>
        <end position="21"/>
    </location>
</feature>
<evidence type="ECO:0000313" key="3">
    <source>
        <dbReference type="Proteomes" id="UP001151133"/>
    </source>
</evidence>
<evidence type="ECO:0008006" key="4">
    <source>
        <dbReference type="Google" id="ProtNLM"/>
    </source>
</evidence>
<dbReference type="RefSeq" id="WP_264288487.1">
    <property type="nucleotide sequence ID" value="NZ_JAOZEV010000020.1"/>
</dbReference>
<keyword evidence="1" id="KW-0732">Signal</keyword>
<feature type="chain" id="PRO_5040899325" description="DUF4402 domain-containing protein" evidence="1">
    <location>
        <begin position="22"/>
        <end position="129"/>
    </location>
</feature>
<comment type="caution">
    <text evidence="2">The sequence shown here is derived from an EMBL/GenBank/DDBJ whole genome shotgun (WGS) entry which is preliminary data.</text>
</comment>
<dbReference type="EMBL" id="JAOZEV010000020">
    <property type="protein sequence ID" value="MCV9934305.1"/>
    <property type="molecule type" value="Genomic_DNA"/>
</dbReference>
<dbReference type="Proteomes" id="UP001151133">
    <property type="component" value="Unassembled WGS sequence"/>
</dbReference>
<accession>A0A9X3C9X2</accession>
<dbReference type="AlphaFoldDB" id="A0A9X3C9X2"/>
<proteinExistence type="predicted"/>
<sequence length="129" mass="14218">MKKYILLFALAFVFIGYSSYAQIAIGTKTAEKSSALDVRFPNKGVLLSRVSLTGTIDDKDIVFKRNKVQIGRLAQTNISFGELALQNVRTGIEDFGNSIYGVNINRSGVTSSIGIKYTAMLELYKKIIV</sequence>
<reference evidence="2" key="1">
    <citation type="submission" date="2022-10" db="EMBL/GenBank/DDBJ databases">
        <title>Two novel species of Flavobacterium.</title>
        <authorList>
            <person name="Liu Q."/>
            <person name="Xin Y.-H."/>
        </authorList>
    </citation>
    <scope>NUCLEOTIDE SEQUENCE</scope>
    <source>
        <strain evidence="2">LS1R47</strain>
    </source>
</reference>
<evidence type="ECO:0000313" key="2">
    <source>
        <dbReference type="EMBL" id="MCV9934305.1"/>
    </source>
</evidence>
<protein>
    <recommendedName>
        <fullName evidence="4">DUF4402 domain-containing protein</fullName>
    </recommendedName>
</protein>
<organism evidence="2 3">
    <name type="scientific">Flavobacterium frigoritolerans</name>
    <dbReference type="NCBI Taxonomy" id="2987686"/>
    <lineage>
        <taxon>Bacteria</taxon>
        <taxon>Pseudomonadati</taxon>
        <taxon>Bacteroidota</taxon>
        <taxon>Flavobacteriia</taxon>
        <taxon>Flavobacteriales</taxon>
        <taxon>Flavobacteriaceae</taxon>
        <taxon>Flavobacterium</taxon>
    </lineage>
</organism>
<evidence type="ECO:0000256" key="1">
    <source>
        <dbReference type="SAM" id="SignalP"/>
    </source>
</evidence>
<gene>
    <name evidence="2" type="ORF">OIU80_18660</name>
</gene>